<dbReference type="AlphaFoldDB" id="A0A4R2QY85"/>
<evidence type="ECO:0000313" key="1">
    <source>
        <dbReference type="EMBL" id="TCP55143.1"/>
    </source>
</evidence>
<dbReference type="SUPFAM" id="SSF53850">
    <property type="entry name" value="Periplasmic binding protein-like II"/>
    <property type="match status" value="1"/>
</dbReference>
<dbReference type="CDD" id="cd13520">
    <property type="entry name" value="PBP2_TAXI_TRAP"/>
    <property type="match status" value="1"/>
</dbReference>
<organism evidence="1 2">
    <name type="scientific">Tamaricihabitans halophyticus</name>
    <dbReference type="NCBI Taxonomy" id="1262583"/>
    <lineage>
        <taxon>Bacteria</taxon>
        <taxon>Bacillati</taxon>
        <taxon>Actinomycetota</taxon>
        <taxon>Actinomycetes</taxon>
        <taxon>Pseudonocardiales</taxon>
        <taxon>Pseudonocardiaceae</taxon>
        <taxon>Tamaricihabitans</taxon>
    </lineage>
</organism>
<dbReference type="Gene3D" id="3.40.190.10">
    <property type="entry name" value="Periplasmic binding protein-like II"/>
    <property type="match status" value="2"/>
</dbReference>
<name>A0A4R2QY85_9PSEU</name>
<reference evidence="1 2" key="1">
    <citation type="submission" date="2019-03" db="EMBL/GenBank/DDBJ databases">
        <title>Genomic Encyclopedia of Type Strains, Phase IV (KMG-IV): sequencing the most valuable type-strain genomes for metagenomic binning, comparative biology and taxonomic classification.</title>
        <authorList>
            <person name="Goeker M."/>
        </authorList>
    </citation>
    <scope>NUCLEOTIDE SEQUENCE [LARGE SCALE GENOMIC DNA]</scope>
    <source>
        <strain evidence="1 2">DSM 45765</strain>
    </source>
</reference>
<comment type="caution">
    <text evidence="1">The sequence shown here is derived from an EMBL/GenBank/DDBJ whole genome shotgun (WGS) entry which is preliminary data.</text>
</comment>
<evidence type="ECO:0000313" key="2">
    <source>
        <dbReference type="Proteomes" id="UP000294911"/>
    </source>
</evidence>
<dbReference type="EMBL" id="SLXQ01000002">
    <property type="protein sequence ID" value="TCP55143.1"/>
    <property type="molecule type" value="Genomic_DNA"/>
</dbReference>
<protein>
    <recommendedName>
        <fullName evidence="3">TRAP transporter TAXI family solute receptor</fullName>
    </recommendedName>
</protein>
<evidence type="ECO:0008006" key="3">
    <source>
        <dbReference type="Google" id="ProtNLM"/>
    </source>
</evidence>
<gene>
    <name evidence="1" type="ORF">EV191_102355</name>
</gene>
<dbReference type="Pfam" id="PF16868">
    <property type="entry name" value="NMT1_3"/>
    <property type="match status" value="1"/>
</dbReference>
<dbReference type="Proteomes" id="UP000294911">
    <property type="component" value="Unassembled WGS sequence"/>
</dbReference>
<dbReference type="PANTHER" id="PTHR42941:SF1">
    <property type="entry name" value="SLL1037 PROTEIN"/>
    <property type="match status" value="1"/>
</dbReference>
<dbReference type="PANTHER" id="PTHR42941">
    <property type="entry name" value="SLL1037 PROTEIN"/>
    <property type="match status" value="1"/>
</dbReference>
<proteinExistence type="predicted"/>
<keyword evidence="2" id="KW-1185">Reference proteome</keyword>
<accession>A0A4R2QY85</accession>
<dbReference type="InterPro" id="IPR011852">
    <property type="entry name" value="TRAP_TAXI"/>
</dbReference>
<dbReference type="NCBIfam" id="TIGR02122">
    <property type="entry name" value="TRAP_TAXI"/>
    <property type="match status" value="1"/>
</dbReference>
<sequence>MPSQQDAAMVRTTFARVRRAVAGAAVGLCLLAACTEPGAGSIRMATGSTGGTYFPLGGEIAQLWTDHIPNVSVSTQASGASVENLRLLDQGENQLIMATNGTAAGAVEGEDIFATEPLDNPDDIVMLGNIYPEVLQIVASKESGIDSVEDLRGKRVEIGPPGSGTAVTSEHVLEAHGMSTADITAFDSTFEDAARKLGDGQVDAAMSVLAVPASSITQVATNNDVRMVRIDQAGLDKLTKDRPSYTDITIPARTYPAQQEPVRAVSNWATLYTTRDFDERTAYQLVKQLYERSGQIGHDVGAQIERDKAIDSQGPFELHPGAERYYREVGLLD</sequence>